<accession>L1MY34</accession>
<dbReference type="PATRIC" id="fig|1127699.3.peg.2251"/>
<organism evidence="1 2">
    <name type="scientific">Hoylesella saccharolytica F0055</name>
    <dbReference type="NCBI Taxonomy" id="1127699"/>
    <lineage>
        <taxon>Bacteria</taxon>
        <taxon>Pseudomonadati</taxon>
        <taxon>Bacteroidota</taxon>
        <taxon>Bacteroidia</taxon>
        <taxon>Bacteroidales</taxon>
        <taxon>Prevotellaceae</taxon>
        <taxon>Hoylesella</taxon>
    </lineage>
</organism>
<evidence type="ECO:0000313" key="2">
    <source>
        <dbReference type="Proteomes" id="UP000010433"/>
    </source>
</evidence>
<comment type="caution">
    <text evidence="1">The sequence shown here is derived from an EMBL/GenBank/DDBJ whole genome shotgun (WGS) entry which is preliminary data.</text>
</comment>
<dbReference type="EMBL" id="AMEP01000163">
    <property type="protein sequence ID" value="EKX96208.1"/>
    <property type="molecule type" value="Genomic_DNA"/>
</dbReference>
<dbReference type="AlphaFoldDB" id="L1MY34"/>
<dbReference type="HOGENOM" id="CLU_2693689_0_0_10"/>
<evidence type="ECO:0000313" key="1">
    <source>
        <dbReference type="EMBL" id="EKX96208.1"/>
    </source>
</evidence>
<sequence>LPLQRGEREGISSAEQGYSYASHILKAVLLQEGKCPFSIPEYTFILQKNVFWVAKDHLLQCKTSSFGIQKLCF</sequence>
<proteinExistence type="predicted"/>
<feature type="non-terminal residue" evidence="1">
    <location>
        <position position="1"/>
    </location>
</feature>
<name>L1MY34_9BACT</name>
<keyword evidence="2" id="KW-1185">Reference proteome</keyword>
<protein>
    <submittedName>
        <fullName evidence="1">Uncharacterized protein</fullName>
    </submittedName>
</protein>
<reference evidence="1 2" key="1">
    <citation type="submission" date="2012-05" db="EMBL/GenBank/DDBJ databases">
        <authorList>
            <person name="Weinstock G."/>
            <person name="Sodergren E."/>
            <person name="Lobos E.A."/>
            <person name="Fulton L."/>
            <person name="Fulton R."/>
            <person name="Courtney L."/>
            <person name="Fronick C."/>
            <person name="O'Laughlin M."/>
            <person name="Godfrey J."/>
            <person name="Wilson R.M."/>
            <person name="Miner T."/>
            <person name="Farmer C."/>
            <person name="Delehaunty K."/>
            <person name="Cordes M."/>
            <person name="Minx P."/>
            <person name="Tomlinson C."/>
            <person name="Chen J."/>
            <person name="Wollam A."/>
            <person name="Pepin K.H."/>
            <person name="Bhonagiri V."/>
            <person name="Zhang X."/>
            <person name="Suruliraj S."/>
            <person name="Warren W."/>
            <person name="Mitreva M."/>
            <person name="Mardis E.R."/>
            <person name="Wilson R.K."/>
        </authorList>
    </citation>
    <scope>NUCLEOTIDE SEQUENCE [LARGE SCALE GENOMIC DNA]</scope>
    <source>
        <strain evidence="1 2">F0055</strain>
    </source>
</reference>
<gene>
    <name evidence="1" type="ORF">HMPREF9151_02455</name>
</gene>
<dbReference type="Proteomes" id="UP000010433">
    <property type="component" value="Unassembled WGS sequence"/>
</dbReference>